<comment type="caution">
    <text evidence="2">The sequence shown here is derived from an EMBL/GenBank/DDBJ whole genome shotgun (WGS) entry which is preliminary data.</text>
</comment>
<dbReference type="PANTHER" id="PTHR46137:SF13">
    <property type="entry name" value="LRAT DOMAIN-CONTAINING PROTEIN"/>
    <property type="match status" value="1"/>
</dbReference>
<dbReference type="PANTHER" id="PTHR46137">
    <property type="entry name" value="OS05G0310600 PROTEIN"/>
    <property type="match status" value="1"/>
</dbReference>
<name>A0A6D2JD42_9BRAS</name>
<dbReference type="Pfam" id="PF04970">
    <property type="entry name" value="LRAT"/>
    <property type="match status" value="1"/>
</dbReference>
<accession>A0A6D2JD42</accession>
<dbReference type="InterPro" id="IPR007053">
    <property type="entry name" value="LRAT_dom"/>
</dbReference>
<proteinExistence type="predicted"/>
<feature type="domain" description="LRAT" evidence="1">
    <location>
        <begin position="21"/>
        <end position="172"/>
    </location>
</feature>
<dbReference type="Proteomes" id="UP000467841">
    <property type="component" value="Unassembled WGS sequence"/>
</dbReference>
<organism evidence="2 3">
    <name type="scientific">Microthlaspi erraticum</name>
    <dbReference type="NCBI Taxonomy" id="1685480"/>
    <lineage>
        <taxon>Eukaryota</taxon>
        <taxon>Viridiplantae</taxon>
        <taxon>Streptophyta</taxon>
        <taxon>Embryophyta</taxon>
        <taxon>Tracheophyta</taxon>
        <taxon>Spermatophyta</taxon>
        <taxon>Magnoliopsida</taxon>
        <taxon>eudicotyledons</taxon>
        <taxon>Gunneridae</taxon>
        <taxon>Pentapetalae</taxon>
        <taxon>rosids</taxon>
        <taxon>malvids</taxon>
        <taxon>Brassicales</taxon>
        <taxon>Brassicaceae</taxon>
        <taxon>Coluteocarpeae</taxon>
        <taxon>Microthlaspi</taxon>
    </lineage>
</organism>
<sequence>MGLISNKISRDELTPGDHIYSWRNALHSYAHHGIYVGDEGDGEVIHFTRPRTKSEILLGCSGPSKQCLTCISCRERSRDRSTFSGVISSCLDCFLDGGELYRYEYNVSRVAFVAKTIGGTCTLAPSDPPEDVLFRAKHLLSSEKGFGDYKLFKNNCESFALYCKTGLVVSEKFGKANSVSAASCAVWCAGLVISLAGLPMVDYAIDYSYGRLESDIARKGREDVKKVPVEDLVAICQCNEQN</sequence>
<dbReference type="PROSITE" id="PS51934">
    <property type="entry name" value="LRAT"/>
    <property type="match status" value="1"/>
</dbReference>
<dbReference type="OrthoDB" id="1741699at2759"/>
<dbReference type="EMBL" id="CACVBM020001151">
    <property type="protein sequence ID" value="CAA7034931.1"/>
    <property type="molecule type" value="Genomic_DNA"/>
</dbReference>
<dbReference type="Gene3D" id="3.90.1720.10">
    <property type="entry name" value="endopeptidase domain like (from Nostoc punctiforme)"/>
    <property type="match status" value="1"/>
</dbReference>
<keyword evidence="3" id="KW-1185">Reference proteome</keyword>
<gene>
    <name evidence="2" type="ORF">MERR_LOCUS22166</name>
</gene>
<protein>
    <recommendedName>
        <fullName evidence="1">LRAT domain-containing protein</fullName>
    </recommendedName>
</protein>
<dbReference type="AlphaFoldDB" id="A0A6D2JD42"/>
<evidence type="ECO:0000313" key="2">
    <source>
        <dbReference type="EMBL" id="CAA7034931.1"/>
    </source>
</evidence>
<reference evidence="2" key="1">
    <citation type="submission" date="2020-01" db="EMBL/GenBank/DDBJ databases">
        <authorList>
            <person name="Mishra B."/>
        </authorList>
    </citation>
    <scope>NUCLEOTIDE SEQUENCE [LARGE SCALE GENOMIC DNA]</scope>
</reference>
<evidence type="ECO:0000313" key="3">
    <source>
        <dbReference type="Proteomes" id="UP000467841"/>
    </source>
</evidence>
<evidence type="ECO:0000259" key="1">
    <source>
        <dbReference type="PROSITE" id="PS51934"/>
    </source>
</evidence>